<dbReference type="Pfam" id="PF00205">
    <property type="entry name" value="TPP_enzyme_M"/>
    <property type="match status" value="1"/>
</dbReference>
<dbReference type="InterPro" id="IPR012001">
    <property type="entry name" value="Thiamin_PyroP_enz_TPP-bd_dom"/>
</dbReference>
<dbReference type="Proteomes" id="UP000247673">
    <property type="component" value="Unassembled WGS sequence"/>
</dbReference>
<protein>
    <submittedName>
        <fullName evidence="7">Ubiquinone-dependent pyruvate dehydrogenase</fullName>
    </submittedName>
</protein>
<dbReference type="InterPro" id="IPR012000">
    <property type="entry name" value="Thiamin_PyroP_enz_cen_dom"/>
</dbReference>
<dbReference type="GO" id="GO:0019752">
    <property type="term" value="P:carboxylic acid metabolic process"/>
    <property type="evidence" value="ECO:0007669"/>
    <property type="project" value="UniProtKB-ARBA"/>
</dbReference>
<dbReference type="PANTHER" id="PTHR42981:SF2">
    <property type="entry name" value="PYRUVATE DEHYDROGENASE [UBIQUINONE]"/>
    <property type="match status" value="1"/>
</dbReference>
<evidence type="ECO:0000313" key="7">
    <source>
        <dbReference type="EMBL" id="PXY92674.1"/>
    </source>
</evidence>
<dbReference type="OrthoDB" id="9785953at2"/>
<feature type="domain" description="Thiamine pyrophosphate enzyme TPP-binding" evidence="5">
    <location>
        <begin position="380"/>
        <end position="526"/>
    </location>
</feature>
<dbReference type="Gene3D" id="3.40.50.1220">
    <property type="entry name" value="TPP-binding domain"/>
    <property type="match status" value="1"/>
</dbReference>
<feature type="domain" description="Thiamine pyrophosphate enzyme N-terminal TPP-binding" evidence="6">
    <location>
        <begin position="6"/>
        <end position="121"/>
    </location>
</feature>
<dbReference type="InterPro" id="IPR047212">
    <property type="entry name" value="TPP_POXB-like"/>
</dbReference>
<gene>
    <name evidence="7" type="ORF">DKK78_00935</name>
</gene>
<evidence type="ECO:0000259" key="6">
    <source>
        <dbReference type="Pfam" id="PF02776"/>
    </source>
</evidence>
<proteinExistence type="inferred from homology"/>
<evidence type="ECO:0000259" key="4">
    <source>
        <dbReference type="Pfam" id="PF00205"/>
    </source>
</evidence>
<dbReference type="InterPro" id="IPR000399">
    <property type="entry name" value="TPP-bd_CS"/>
</dbReference>
<dbReference type="InterPro" id="IPR029035">
    <property type="entry name" value="DHS-like_NAD/FAD-binding_dom"/>
</dbReference>
<keyword evidence="7" id="KW-0830">Ubiquinone</keyword>
<dbReference type="GO" id="GO:0030976">
    <property type="term" value="F:thiamine pyrophosphate binding"/>
    <property type="evidence" value="ECO:0007669"/>
    <property type="project" value="InterPro"/>
</dbReference>
<reference evidence="7 8" key="1">
    <citation type="submission" date="2018-05" db="EMBL/GenBank/DDBJ databases">
        <title>Reference genomes for bee gut microbiota database.</title>
        <authorList>
            <person name="Ellegaard K.M."/>
        </authorList>
    </citation>
    <scope>NUCLEOTIDE SEQUENCE [LARGE SCALE GENOMIC DNA]</scope>
    <source>
        <strain evidence="7 8">ESL0172</strain>
    </source>
</reference>
<dbReference type="AlphaFoldDB" id="A0A2V4DPX3"/>
<dbReference type="CDD" id="cd07039">
    <property type="entry name" value="TPP_PYR_POX"/>
    <property type="match status" value="1"/>
</dbReference>
<dbReference type="SUPFAM" id="SSF52467">
    <property type="entry name" value="DHS-like NAD/FAD-binding domain"/>
    <property type="match status" value="1"/>
</dbReference>
<dbReference type="PROSITE" id="PS00187">
    <property type="entry name" value="TPP_ENZYMES"/>
    <property type="match status" value="1"/>
</dbReference>
<dbReference type="EMBL" id="QGLO01000003">
    <property type="protein sequence ID" value="PXY92674.1"/>
    <property type="molecule type" value="Genomic_DNA"/>
</dbReference>
<comment type="caution">
    <text evidence="7">The sequence shown here is derived from an EMBL/GenBank/DDBJ whole genome shotgun (WGS) entry which is preliminary data.</text>
</comment>
<accession>A0A2V4DPX3</accession>
<evidence type="ECO:0000313" key="8">
    <source>
        <dbReference type="Proteomes" id="UP000247673"/>
    </source>
</evidence>
<evidence type="ECO:0000259" key="5">
    <source>
        <dbReference type="Pfam" id="PF02775"/>
    </source>
</evidence>
<dbReference type="InterPro" id="IPR047210">
    <property type="entry name" value="TPP_PYR_POXB-like"/>
</dbReference>
<name>A0A2V4DPX3_9GAMM</name>
<evidence type="ECO:0000256" key="3">
    <source>
        <dbReference type="RuleBase" id="RU362132"/>
    </source>
</evidence>
<dbReference type="GO" id="GO:0003824">
    <property type="term" value="F:catalytic activity"/>
    <property type="evidence" value="ECO:0007669"/>
    <property type="project" value="InterPro"/>
</dbReference>
<comment type="similarity">
    <text evidence="1 3">Belongs to the TPP enzyme family.</text>
</comment>
<dbReference type="GO" id="GO:0000287">
    <property type="term" value="F:magnesium ion binding"/>
    <property type="evidence" value="ECO:0007669"/>
    <property type="project" value="InterPro"/>
</dbReference>
<dbReference type="SUPFAM" id="SSF52518">
    <property type="entry name" value="Thiamin diphosphate-binding fold (THDP-binding)"/>
    <property type="match status" value="2"/>
</dbReference>
<organism evidence="7 8">
    <name type="scientific">Gilliamella apis</name>
    <dbReference type="NCBI Taxonomy" id="1970738"/>
    <lineage>
        <taxon>Bacteria</taxon>
        <taxon>Pseudomonadati</taxon>
        <taxon>Pseudomonadota</taxon>
        <taxon>Gammaproteobacteria</taxon>
        <taxon>Orbales</taxon>
        <taxon>Orbaceae</taxon>
        <taxon>Gilliamella</taxon>
    </lineage>
</organism>
<feature type="domain" description="Thiamine pyrophosphate enzyme central" evidence="4">
    <location>
        <begin position="193"/>
        <end position="320"/>
    </location>
</feature>
<keyword evidence="2 3" id="KW-0786">Thiamine pyrophosphate</keyword>
<dbReference type="RefSeq" id="WP_110446979.1">
    <property type="nucleotide sequence ID" value="NZ_CP132381.1"/>
</dbReference>
<dbReference type="InterPro" id="IPR029061">
    <property type="entry name" value="THDP-binding"/>
</dbReference>
<sequence>MSSKKSVAQIIVDVLAQAGVKHCYGIVGDTLNQITSAIKKSDDIEWVHVRHEEVGAFAAGAEAYLTDQITACAGSCGPGSLHFINGIYEAQRNKVPLILLASQLVTSQQGTDFPQEVDFEAVYKNCSVFCQQITDPTQARRITTAAVQAAINQRGVAVLVIPYNISLTKVEDNSGHKIYHPKPIIRPSDDELAKISEILNKNSRVTIFAGYGVSDAHDELVALANKLKSPIVHTSRAKDFVEYDNPYNVGMTGMFGMESGTTAIKECDVLLMLGVDFAWSQFYPDNAIIIQVDIDATHLGHRHSVEVGVVGASKPTLADLLPLIDEKTDTTFLDKCRELHTKAIDKLNKKAIPSKTVIHPQYLTELIDKYANDDAVLCADVGSAMVWACRHFSTNGKRRTVISLKHGTMANAMPQALGVQKAFPNRQVITLSGDGGISMLLGDLLTTIQENLPIKVIVLNNSSLNFVELEQKSEGLVDHYTDLKNPDFAKVANAMGLYSIRVDNSDLLEVAVQSFLAHPGPALLDVKTSEYELVMPPEIHSSQVMGMALYSVKASLHGKMKDVVNLLIDNFVKK</sequence>
<dbReference type="InterPro" id="IPR047211">
    <property type="entry name" value="POXB-like"/>
</dbReference>
<evidence type="ECO:0000256" key="1">
    <source>
        <dbReference type="ARBA" id="ARBA00007812"/>
    </source>
</evidence>
<dbReference type="Pfam" id="PF02775">
    <property type="entry name" value="TPP_enzyme_C"/>
    <property type="match status" value="1"/>
</dbReference>
<dbReference type="InterPro" id="IPR011766">
    <property type="entry name" value="TPP_enzyme_TPP-bd"/>
</dbReference>
<keyword evidence="7" id="KW-0670">Pyruvate</keyword>
<keyword evidence="8" id="KW-1185">Reference proteome</keyword>
<dbReference type="Gene3D" id="3.40.50.970">
    <property type="match status" value="2"/>
</dbReference>
<evidence type="ECO:0000256" key="2">
    <source>
        <dbReference type="ARBA" id="ARBA00023052"/>
    </source>
</evidence>
<dbReference type="Pfam" id="PF02776">
    <property type="entry name" value="TPP_enzyme_N"/>
    <property type="match status" value="1"/>
</dbReference>
<dbReference type="PANTHER" id="PTHR42981">
    <property type="entry name" value="PYRUVATE DEHYDROGENASE [UBIQUINONE]"/>
    <property type="match status" value="1"/>
</dbReference>
<dbReference type="CDD" id="cd02014">
    <property type="entry name" value="TPP_POX"/>
    <property type="match status" value="1"/>
</dbReference>